<evidence type="ECO:0000256" key="1">
    <source>
        <dbReference type="SAM" id="SignalP"/>
    </source>
</evidence>
<comment type="caution">
    <text evidence="2">The sequence shown here is derived from an EMBL/GenBank/DDBJ whole genome shotgun (WGS) entry which is preliminary data.</text>
</comment>
<keyword evidence="1" id="KW-0732">Signal</keyword>
<proteinExistence type="predicted"/>
<evidence type="ECO:0000313" key="3">
    <source>
        <dbReference type="Proteomes" id="UP001143543"/>
    </source>
</evidence>
<evidence type="ECO:0000313" key="2">
    <source>
        <dbReference type="EMBL" id="GLB50347.1"/>
    </source>
</evidence>
<keyword evidence="3" id="KW-1185">Reference proteome</keyword>
<organism evidence="2 3">
    <name type="scientific">Neptunitalea lumnitzerae</name>
    <dbReference type="NCBI Taxonomy" id="2965509"/>
    <lineage>
        <taxon>Bacteria</taxon>
        <taxon>Pseudomonadati</taxon>
        <taxon>Bacteroidota</taxon>
        <taxon>Flavobacteriia</taxon>
        <taxon>Flavobacteriales</taxon>
        <taxon>Flavobacteriaceae</taxon>
        <taxon>Neptunitalea</taxon>
    </lineage>
</organism>
<sequence length="128" mass="14959">MAKFNKLKYVIFLGALIFVIGACSEEATEKETNMMHTTNFNGSKWKEKHGNNYTYRPIMVDSVLHNDSIRHLTKSEILQTLGTPDRENNNYFYYLIEQNKLGFVTLHTKNLVIKFATNDSIEWIKLHE</sequence>
<protein>
    <recommendedName>
        <fullName evidence="4">Lipoprotein SmpA/OmlA domain-containing protein</fullName>
    </recommendedName>
</protein>
<dbReference type="EMBL" id="BRVO01000003">
    <property type="protein sequence ID" value="GLB50347.1"/>
    <property type="molecule type" value="Genomic_DNA"/>
</dbReference>
<dbReference type="Proteomes" id="UP001143543">
    <property type="component" value="Unassembled WGS sequence"/>
</dbReference>
<accession>A0ABQ5MLX2</accession>
<reference evidence="2" key="1">
    <citation type="submission" date="2022-07" db="EMBL/GenBank/DDBJ databases">
        <title>Taxonomy of Novel Oxalotrophic and Methylotrophic Bacteria.</title>
        <authorList>
            <person name="Sahin N."/>
            <person name="Tani A."/>
        </authorList>
    </citation>
    <scope>NUCLEOTIDE SEQUENCE</scope>
    <source>
        <strain evidence="2">Y10</strain>
    </source>
</reference>
<dbReference type="PROSITE" id="PS51257">
    <property type="entry name" value="PROKAR_LIPOPROTEIN"/>
    <property type="match status" value="1"/>
</dbReference>
<name>A0ABQ5MLX2_9FLAO</name>
<feature type="signal peptide" evidence="1">
    <location>
        <begin position="1"/>
        <end position="24"/>
    </location>
</feature>
<gene>
    <name evidence="2" type="ORF">Y10_27150</name>
</gene>
<feature type="chain" id="PRO_5047325533" description="Lipoprotein SmpA/OmlA domain-containing protein" evidence="1">
    <location>
        <begin position="25"/>
        <end position="128"/>
    </location>
</feature>
<dbReference type="RefSeq" id="WP_281765973.1">
    <property type="nucleotide sequence ID" value="NZ_BRVO01000003.1"/>
</dbReference>
<evidence type="ECO:0008006" key="4">
    <source>
        <dbReference type="Google" id="ProtNLM"/>
    </source>
</evidence>